<keyword evidence="2" id="KW-0378">Hydrolase</keyword>
<evidence type="ECO:0000259" key="1">
    <source>
        <dbReference type="Pfam" id="PF07859"/>
    </source>
</evidence>
<dbReference type="GO" id="GO:0004771">
    <property type="term" value="F:sterol ester esterase activity"/>
    <property type="evidence" value="ECO:0007669"/>
    <property type="project" value="TreeGrafter"/>
</dbReference>
<name>Q0RNI0_FRAAA</name>
<evidence type="ECO:0000313" key="3">
    <source>
        <dbReference type="Proteomes" id="UP000000657"/>
    </source>
</evidence>
<dbReference type="GO" id="GO:0005829">
    <property type="term" value="C:cytosol"/>
    <property type="evidence" value="ECO:0007669"/>
    <property type="project" value="TreeGrafter"/>
</dbReference>
<keyword evidence="3" id="KW-1185">Reference proteome</keyword>
<dbReference type="OrthoDB" id="3209779at2"/>
<dbReference type="EC" id="3.1.1.-" evidence="2"/>
<gene>
    <name evidence="2" type="ordered locus">FRAAL2259</name>
</gene>
<dbReference type="GO" id="GO:0004806">
    <property type="term" value="F:triacylglycerol lipase activity"/>
    <property type="evidence" value="ECO:0007669"/>
    <property type="project" value="TreeGrafter"/>
</dbReference>
<protein>
    <submittedName>
        <fullName evidence="2">Carboxylesterase/lipase</fullName>
        <ecNumber evidence="2">3.1.1.-</ecNumber>
    </submittedName>
</protein>
<reference evidence="2 3" key="1">
    <citation type="journal article" date="2007" name="Genome Res.">
        <title>Genome characteristics of facultatively symbiotic Frankia sp. strains reflect host range and host plant biogeography.</title>
        <authorList>
            <person name="Normand P."/>
            <person name="Lapierre P."/>
            <person name="Tisa L.S."/>
            <person name="Gogarten J.P."/>
            <person name="Alloisio N."/>
            <person name="Bagnarol E."/>
            <person name="Bassi C.A."/>
            <person name="Berry A.M."/>
            <person name="Bickhart D.M."/>
            <person name="Choisne N."/>
            <person name="Couloux A."/>
            <person name="Cournoyer B."/>
            <person name="Cruveiller S."/>
            <person name="Daubin V."/>
            <person name="Demange N."/>
            <person name="Francino M.P."/>
            <person name="Goltsman E."/>
            <person name="Huang Y."/>
            <person name="Kopp O.R."/>
            <person name="Labarre L."/>
            <person name="Lapidus A."/>
            <person name="Lavire C."/>
            <person name="Marechal J."/>
            <person name="Martinez M."/>
            <person name="Mastronunzio J.E."/>
            <person name="Mullin B.C."/>
            <person name="Niemann J."/>
            <person name="Pujic P."/>
            <person name="Rawnsley T."/>
            <person name="Rouy Z."/>
            <person name="Schenowitz C."/>
            <person name="Sellstedt A."/>
            <person name="Tavares F."/>
            <person name="Tomkins J.P."/>
            <person name="Vallenet D."/>
            <person name="Valverde C."/>
            <person name="Wall L.G."/>
            <person name="Wang Y."/>
            <person name="Medigue C."/>
            <person name="Benson D.R."/>
        </authorList>
    </citation>
    <scope>NUCLEOTIDE SEQUENCE [LARGE SCALE GENOMIC DNA]</scope>
    <source>
        <strain evidence="3">DSM 45986 / CECT 9034 / ACN14a</strain>
    </source>
</reference>
<dbReference type="PANTHER" id="PTHR23025:SF3">
    <property type="entry name" value="HORMONE-SENSITIVE LIPASE"/>
    <property type="match status" value="1"/>
</dbReference>
<dbReference type="EMBL" id="CT573213">
    <property type="protein sequence ID" value="CAJ60908.1"/>
    <property type="molecule type" value="Genomic_DNA"/>
</dbReference>
<dbReference type="PANTHER" id="PTHR23025">
    <property type="entry name" value="TRIACYLGLYCEROL LIPASE"/>
    <property type="match status" value="1"/>
</dbReference>
<proteinExistence type="predicted"/>
<feature type="domain" description="Alpha/beta hydrolase fold-3" evidence="1">
    <location>
        <begin position="72"/>
        <end position="277"/>
    </location>
</feature>
<dbReference type="Proteomes" id="UP000000657">
    <property type="component" value="Chromosome"/>
</dbReference>
<dbReference type="eggNOG" id="COG0657">
    <property type="taxonomic scope" value="Bacteria"/>
</dbReference>
<dbReference type="SUPFAM" id="SSF53474">
    <property type="entry name" value="alpha/beta-Hydrolases"/>
    <property type="match status" value="1"/>
</dbReference>
<dbReference type="AlphaFoldDB" id="Q0RNI0"/>
<accession>Q0RNI0</accession>
<dbReference type="GO" id="GO:0019433">
    <property type="term" value="P:triglyceride catabolic process"/>
    <property type="evidence" value="ECO:0007669"/>
    <property type="project" value="TreeGrafter"/>
</dbReference>
<dbReference type="KEGG" id="fal:FRAAL2259"/>
<dbReference type="STRING" id="326424.FRAAL2259"/>
<organism evidence="2 3">
    <name type="scientific">Frankia alni (strain DSM 45986 / CECT 9034 / ACN14a)</name>
    <dbReference type="NCBI Taxonomy" id="326424"/>
    <lineage>
        <taxon>Bacteria</taxon>
        <taxon>Bacillati</taxon>
        <taxon>Actinomycetota</taxon>
        <taxon>Actinomycetes</taxon>
        <taxon>Frankiales</taxon>
        <taxon>Frankiaceae</taxon>
        <taxon>Frankia</taxon>
    </lineage>
</organism>
<evidence type="ECO:0000313" key="2">
    <source>
        <dbReference type="EMBL" id="CAJ60908.1"/>
    </source>
</evidence>
<dbReference type="InterPro" id="IPR029058">
    <property type="entry name" value="AB_hydrolase_fold"/>
</dbReference>
<dbReference type="RefSeq" id="WP_011603426.1">
    <property type="nucleotide sequence ID" value="NC_008278.1"/>
</dbReference>
<sequence>MTTGPTPGLGTRLAARVMRTGFTLVARPPKSLRFASGTVADPETVTVPTRHGPVRCLLYRPAGTAAPPPVHVQLHGGAFIVRRPEQDDHVCRYLAADVGAAVLVPDYDTAPDVTYPVAEHQAYDVAAWAHTHGAERGWDGERLSVGGYSAGAKLAINVVQQARDAGAFLPVALAVGFGVTDVGLDPHARTSPKRFPAIGPRLLRLVQKAYFPDPATRAEPLASPALAPDLSGFPPTLVTTGGLDSLEADGQIFAEKLRATGADVTYHRFPDVDHGYTHKPPVETAREAITGLGDHLARAYAAADPEGPARPDRRV</sequence>
<dbReference type="Gene3D" id="3.40.50.1820">
    <property type="entry name" value="alpha/beta hydrolase"/>
    <property type="match status" value="1"/>
</dbReference>
<dbReference type="Pfam" id="PF07859">
    <property type="entry name" value="Abhydrolase_3"/>
    <property type="match status" value="1"/>
</dbReference>
<dbReference type="InterPro" id="IPR013094">
    <property type="entry name" value="AB_hydrolase_3"/>
</dbReference>
<dbReference type="HOGENOM" id="CLU_012494_6_0_11"/>